<reference evidence="5 6" key="1">
    <citation type="submission" date="2016-11" db="EMBL/GenBank/DDBJ databases">
        <authorList>
            <person name="Jaros S."/>
            <person name="Januszkiewicz K."/>
            <person name="Wedrychowicz H."/>
        </authorList>
    </citation>
    <scope>NUCLEOTIDE SEQUENCE [LARGE SCALE GENOMIC DNA]</scope>
    <source>
        <strain evidence="5 6">DSM 19022</strain>
    </source>
</reference>
<comment type="function">
    <text evidence="2 4">Binds together with bS18 to 16S ribosomal RNA.</text>
</comment>
<dbReference type="SUPFAM" id="SSF54995">
    <property type="entry name" value="Ribosomal protein S6"/>
    <property type="match status" value="1"/>
</dbReference>
<dbReference type="InterPro" id="IPR020814">
    <property type="entry name" value="Ribosomal_S6_plastid/chlpt"/>
</dbReference>
<dbReference type="GO" id="GO:0006412">
    <property type="term" value="P:translation"/>
    <property type="evidence" value="ECO:0007669"/>
    <property type="project" value="UniProtKB-UniRule"/>
</dbReference>
<dbReference type="Gene3D" id="3.30.70.60">
    <property type="match status" value="1"/>
</dbReference>
<gene>
    <name evidence="4" type="primary">rpsF</name>
    <name evidence="5" type="ORF">SAMN02745176_02981</name>
</gene>
<dbReference type="GO" id="GO:0005737">
    <property type="term" value="C:cytoplasm"/>
    <property type="evidence" value="ECO:0007669"/>
    <property type="project" value="UniProtKB-ARBA"/>
</dbReference>
<dbReference type="RefSeq" id="WP_073027072.1">
    <property type="nucleotide sequence ID" value="NZ_FQZS01000025.1"/>
</dbReference>
<dbReference type="OrthoDB" id="9812702at2"/>
<dbReference type="GO" id="GO:1990904">
    <property type="term" value="C:ribonucleoprotein complex"/>
    <property type="evidence" value="ECO:0007669"/>
    <property type="project" value="UniProtKB-KW"/>
</dbReference>
<keyword evidence="4" id="KW-0687">Ribonucleoprotein</keyword>
<proteinExistence type="inferred from homology"/>
<dbReference type="NCBIfam" id="TIGR00166">
    <property type="entry name" value="S6"/>
    <property type="match status" value="1"/>
</dbReference>
<accession>A0A1M6HXZ3</accession>
<evidence type="ECO:0000256" key="3">
    <source>
        <dbReference type="ARBA" id="ARBA00035294"/>
    </source>
</evidence>
<dbReference type="GO" id="GO:0003735">
    <property type="term" value="F:structural constituent of ribosome"/>
    <property type="evidence" value="ECO:0007669"/>
    <property type="project" value="InterPro"/>
</dbReference>
<dbReference type="InterPro" id="IPR035980">
    <property type="entry name" value="Ribosomal_bS6_sf"/>
</dbReference>
<name>A0A1M6HXZ3_9FIRM</name>
<evidence type="ECO:0000256" key="2">
    <source>
        <dbReference type="ARBA" id="ARBA00035104"/>
    </source>
</evidence>
<evidence type="ECO:0000256" key="4">
    <source>
        <dbReference type="HAMAP-Rule" id="MF_00360"/>
    </source>
</evidence>
<dbReference type="Pfam" id="PF01250">
    <property type="entry name" value="Ribosomal_S6"/>
    <property type="match status" value="1"/>
</dbReference>
<evidence type="ECO:0000313" key="6">
    <source>
        <dbReference type="Proteomes" id="UP000184442"/>
    </source>
</evidence>
<comment type="similarity">
    <text evidence="1 4">Belongs to the bacterial ribosomal protein bS6 family.</text>
</comment>
<dbReference type="PANTHER" id="PTHR21011">
    <property type="entry name" value="MITOCHONDRIAL 28S RIBOSOMAL PROTEIN S6"/>
    <property type="match status" value="1"/>
</dbReference>
<organism evidence="5 6">
    <name type="scientific">Lutispora thermophila DSM 19022</name>
    <dbReference type="NCBI Taxonomy" id="1122184"/>
    <lineage>
        <taxon>Bacteria</taxon>
        <taxon>Bacillati</taxon>
        <taxon>Bacillota</taxon>
        <taxon>Clostridia</taxon>
        <taxon>Lutisporales</taxon>
        <taxon>Lutisporaceae</taxon>
        <taxon>Lutispora</taxon>
    </lineage>
</organism>
<keyword evidence="6" id="KW-1185">Reference proteome</keyword>
<dbReference type="GO" id="GO:0070181">
    <property type="term" value="F:small ribosomal subunit rRNA binding"/>
    <property type="evidence" value="ECO:0007669"/>
    <property type="project" value="TreeGrafter"/>
</dbReference>
<dbReference type="EMBL" id="FQZS01000025">
    <property type="protein sequence ID" value="SHJ27075.1"/>
    <property type="molecule type" value="Genomic_DNA"/>
</dbReference>
<keyword evidence="4" id="KW-0699">rRNA-binding</keyword>
<protein>
    <recommendedName>
        <fullName evidence="3 4">Small ribosomal subunit protein bS6</fullName>
    </recommendedName>
</protein>
<dbReference type="CDD" id="cd00473">
    <property type="entry name" value="bS6"/>
    <property type="match status" value="1"/>
</dbReference>
<dbReference type="STRING" id="1122184.SAMN02745176_02981"/>
<sequence length="94" mass="11045">MNLYETIYIIKPDVEEEAIKSLVEKFKALVEGAGEIDTIDEWGKRKLAYEIDDYAEGYYVYMKFKAESHVPKELDRVFGITEDIIRHLIVKLEK</sequence>
<dbReference type="InterPro" id="IPR014717">
    <property type="entry name" value="Transl_elong_EF1B/ribsomal_bS6"/>
</dbReference>
<keyword evidence="4 5" id="KW-0689">Ribosomal protein</keyword>
<dbReference type="HAMAP" id="MF_00360">
    <property type="entry name" value="Ribosomal_bS6"/>
    <property type="match status" value="1"/>
</dbReference>
<dbReference type="AlphaFoldDB" id="A0A1M6HXZ3"/>
<dbReference type="InterPro" id="IPR000529">
    <property type="entry name" value="Ribosomal_bS6"/>
</dbReference>
<evidence type="ECO:0000313" key="5">
    <source>
        <dbReference type="EMBL" id="SHJ27075.1"/>
    </source>
</evidence>
<dbReference type="GO" id="GO:0005840">
    <property type="term" value="C:ribosome"/>
    <property type="evidence" value="ECO:0007669"/>
    <property type="project" value="UniProtKB-KW"/>
</dbReference>
<dbReference type="PANTHER" id="PTHR21011:SF1">
    <property type="entry name" value="SMALL RIBOSOMAL SUBUNIT PROTEIN BS6M"/>
    <property type="match status" value="1"/>
</dbReference>
<dbReference type="Proteomes" id="UP000184442">
    <property type="component" value="Unassembled WGS sequence"/>
</dbReference>
<keyword evidence="4" id="KW-0694">RNA-binding</keyword>
<evidence type="ECO:0000256" key="1">
    <source>
        <dbReference type="ARBA" id="ARBA00009512"/>
    </source>
</evidence>